<reference evidence="1" key="1">
    <citation type="submission" date="2024-06" db="EMBL/GenBank/DDBJ databases">
        <title>Caulobacter inopinatus, sp. nov.</title>
        <authorList>
            <person name="Donachie S.P."/>
        </authorList>
    </citation>
    <scope>NUCLEOTIDE SEQUENCE</scope>
    <source>
        <strain evidence="1">73W</strain>
    </source>
</reference>
<dbReference type="AlphaFoldDB" id="A0AB39KXT3"/>
<name>A0AB39KXT3_9CAUL</name>
<sequence>MHEGAQIIVWPRRDLGGDRPVVAKDIQSLLERIDQPDLCYRIFDEPLGLEATTPAPLRKRPSISAAAALLASPGILRRYAVTAASAPGYRATSLARLFIAWRAAL</sequence>
<dbReference type="RefSeq" id="WP_369061926.1">
    <property type="nucleotide sequence ID" value="NZ_CP158375.1"/>
</dbReference>
<organism evidence="1">
    <name type="scientific">Caulobacter sp. 73W</name>
    <dbReference type="NCBI Taxonomy" id="3161137"/>
    <lineage>
        <taxon>Bacteria</taxon>
        <taxon>Pseudomonadati</taxon>
        <taxon>Pseudomonadota</taxon>
        <taxon>Alphaproteobacteria</taxon>
        <taxon>Caulobacterales</taxon>
        <taxon>Caulobacteraceae</taxon>
        <taxon>Caulobacter</taxon>
    </lineage>
</organism>
<accession>A0AB39KXT3</accession>
<proteinExistence type="predicted"/>
<gene>
    <name evidence="1" type="ORF">ABOZ73_07235</name>
</gene>
<evidence type="ECO:0000313" key="1">
    <source>
        <dbReference type="EMBL" id="XDO98201.1"/>
    </source>
</evidence>
<dbReference type="EMBL" id="CP158375">
    <property type="protein sequence ID" value="XDO98201.1"/>
    <property type="molecule type" value="Genomic_DNA"/>
</dbReference>
<protein>
    <submittedName>
        <fullName evidence="1">Uncharacterized protein</fullName>
    </submittedName>
</protein>